<accession>A0A4Q2SBZ9</accession>
<comment type="caution">
    <text evidence="1">The sequence shown here is derived from an EMBL/GenBank/DDBJ whole genome shotgun (WGS) entry which is preliminary data.</text>
</comment>
<dbReference type="Proteomes" id="UP000293291">
    <property type="component" value="Unassembled WGS sequence"/>
</dbReference>
<gene>
    <name evidence="1" type="ORF">EUA07_17045</name>
</gene>
<proteinExistence type="predicted"/>
<protein>
    <submittedName>
        <fullName evidence="1">Uncharacterized protein</fullName>
    </submittedName>
</protein>
<organism evidence="1 2">
    <name type="scientific">Nocardioides ganghwensis</name>
    <dbReference type="NCBI Taxonomy" id="252230"/>
    <lineage>
        <taxon>Bacteria</taxon>
        <taxon>Bacillati</taxon>
        <taxon>Actinomycetota</taxon>
        <taxon>Actinomycetes</taxon>
        <taxon>Propionibacteriales</taxon>
        <taxon>Nocardioidaceae</taxon>
        <taxon>Nocardioides</taxon>
    </lineage>
</organism>
<evidence type="ECO:0000313" key="2">
    <source>
        <dbReference type="Proteomes" id="UP000293291"/>
    </source>
</evidence>
<evidence type="ECO:0000313" key="1">
    <source>
        <dbReference type="EMBL" id="RYB99171.1"/>
    </source>
</evidence>
<keyword evidence="2" id="KW-1185">Reference proteome</keyword>
<dbReference type="EMBL" id="SDWU01000020">
    <property type="protein sequence ID" value="RYB99171.1"/>
    <property type="molecule type" value="Genomic_DNA"/>
</dbReference>
<dbReference type="AlphaFoldDB" id="A0A4Q2SBZ9"/>
<name>A0A4Q2SBZ9_9ACTN</name>
<reference evidence="1 2" key="1">
    <citation type="submission" date="2019-01" db="EMBL/GenBank/DDBJ databases">
        <title>Novel species of Nocardioides.</title>
        <authorList>
            <person name="Liu Q."/>
            <person name="Xin Y.-H."/>
        </authorList>
    </citation>
    <scope>NUCLEOTIDE SEQUENCE [LARGE SCALE GENOMIC DNA]</scope>
    <source>
        <strain evidence="1 2">CGMCC 4.6875</strain>
    </source>
</reference>
<sequence length="205" mass="22023">MAGWDWDRFGGELTEEQGVRMGTYRLVGTFDGSTFTVEEATQPEPEPHVFDFEIPCPAPEGGWQVTDSSRVTRDDLHRATSVAQGLDDFATVAVSTPDGEPGPRDPAATVVSVYVAGDPAVAEAAVREAWSGMLCVVRVERTEKELLALQQATLDLPGFVESGAGSPSNQLELTVFHDDGRIQQWVDDRHGEGAVAVESVLLPVG</sequence>